<dbReference type="PANTHER" id="PTHR21266">
    <property type="entry name" value="IRON-SULFUR DOMAIN CONTAINING PROTEIN"/>
    <property type="match status" value="1"/>
</dbReference>
<evidence type="ECO:0000256" key="1">
    <source>
        <dbReference type="ARBA" id="ARBA00022714"/>
    </source>
</evidence>
<dbReference type="InterPro" id="IPR050584">
    <property type="entry name" value="Cholesterol_7-desaturase"/>
</dbReference>
<dbReference type="Gene3D" id="2.102.10.10">
    <property type="entry name" value="Rieske [2Fe-2S] iron-sulphur domain"/>
    <property type="match status" value="1"/>
</dbReference>
<evidence type="ECO:0000313" key="9">
    <source>
        <dbReference type="Proteomes" id="UP000562045"/>
    </source>
</evidence>
<protein>
    <submittedName>
        <fullName evidence="7">Vanillate O-demethylase monooxygenase subunit</fullName>
        <ecNumber evidence="7">1.14.13.82</ecNumber>
    </submittedName>
    <submittedName>
        <fullName evidence="8">Vanillate O-demethylase oxygenase</fullName>
    </submittedName>
</protein>
<keyword evidence="7" id="KW-0503">Monooxygenase</keyword>
<reference evidence="8 10" key="1">
    <citation type="submission" date="2017-06" db="EMBL/GenBank/DDBJ databases">
        <title>Complete Genome Sequence of the Soil Carbazole-Degrading Bacterium Nocardioides aromaticivorans IC177.</title>
        <authorList>
            <person name="Vejarano F."/>
            <person name="Suzuki-Minakuchi C."/>
            <person name="Ohtsubo Y."/>
            <person name="Tsuda M."/>
            <person name="Okada K."/>
            <person name="Nojiri H."/>
        </authorList>
    </citation>
    <scope>NUCLEOTIDE SEQUENCE [LARGE SCALE GENOMIC DNA]</scope>
    <source>
        <strain evidence="8 10">IC177</strain>
    </source>
</reference>
<dbReference type="PANTHER" id="PTHR21266:SF60">
    <property type="entry name" value="3-KETOSTEROID-9-ALPHA-MONOOXYGENASE, OXYGENASE COMPONENT"/>
    <property type="match status" value="1"/>
</dbReference>
<dbReference type="GO" id="GO:0046872">
    <property type="term" value="F:metal ion binding"/>
    <property type="evidence" value="ECO:0007669"/>
    <property type="project" value="UniProtKB-KW"/>
</dbReference>
<dbReference type="GO" id="GO:0018489">
    <property type="term" value="F:vanillate monooxygenase activity"/>
    <property type="evidence" value="ECO:0007669"/>
    <property type="project" value="UniProtKB-EC"/>
</dbReference>
<dbReference type="InterPro" id="IPR017941">
    <property type="entry name" value="Rieske_2Fe-2S"/>
</dbReference>
<dbReference type="SUPFAM" id="SSF55961">
    <property type="entry name" value="Bet v1-like"/>
    <property type="match status" value="1"/>
</dbReference>
<reference evidence="7 9" key="2">
    <citation type="submission" date="2020-07" db="EMBL/GenBank/DDBJ databases">
        <title>Sequencing the genomes of 1000 actinobacteria strains.</title>
        <authorList>
            <person name="Klenk H.-P."/>
        </authorList>
    </citation>
    <scope>NUCLEOTIDE SEQUENCE [LARGE SCALE GENOMIC DNA]</scope>
    <source>
        <strain evidence="7 9">DSM 15131</strain>
    </source>
</reference>
<dbReference type="AlphaFoldDB" id="A0A7Y9ZI37"/>
<evidence type="ECO:0000256" key="4">
    <source>
        <dbReference type="ARBA" id="ARBA00023004"/>
    </source>
</evidence>
<keyword evidence="7" id="KW-0808">Transferase</keyword>
<dbReference type="SUPFAM" id="SSF50022">
    <property type="entry name" value="ISP domain"/>
    <property type="match status" value="1"/>
</dbReference>
<name>A0A7Y9ZI37_9ACTN</name>
<sequence length="343" mass="37699">MREPREHRSTGHPRNAWYALAASTEVGASPFGTRALGAPIVLFRASDGSVVALGDRDAHRPYPLSLGRVEGDTIVSGYSGFAYDRTGACVRVPSQAQVPYGARVPSYPVLEEGGLVWVWLGEPSLADRRPPVATPWLTDDAWETFGGQWETAADVRLLHDNFADITHVAVVDPVISPPALSGVAPALQVEITETTVHFHRDWPAAPVPEWQAKLTDIAPDAAFPQREEGAFLAPGLWADRWDVLVPDEQGGPQCFRFTHAVTPVEDGRTRHIWRVSRNFAPGAEVTDVLRPIFESYYLKVREILETMQQVIDRDGYGDDVNVAADAAALQVRKILRRLVADEG</sequence>
<organism evidence="7 9">
    <name type="scientific">Nocardioides aromaticivorans</name>
    <dbReference type="NCBI Taxonomy" id="200618"/>
    <lineage>
        <taxon>Bacteria</taxon>
        <taxon>Bacillati</taxon>
        <taxon>Actinomycetota</taxon>
        <taxon>Actinomycetes</taxon>
        <taxon>Propionibacteriales</taxon>
        <taxon>Nocardioidaceae</taxon>
        <taxon>Nocardioides</taxon>
    </lineage>
</organism>
<dbReference type="Pfam" id="PF00355">
    <property type="entry name" value="Rieske"/>
    <property type="match status" value="1"/>
</dbReference>
<dbReference type="InterPro" id="IPR036922">
    <property type="entry name" value="Rieske_2Fe-2S_sf"/>
</dbReference>
<dbReference type="EC" id="1.14.13.82" evidence="7"/>
<dbReference type="GO" id="GO:0051537">
    <property type="term" value="F:2 iron, 2 sulfur cluster binding"/>
    <property type="evidence" value="ECO:0007669"/>
    <property type="project" value="UniProtKB-KW"/>
</dbReference>
<evidence type="ECO:0000313" key="10">
    <source>
        <dbReference type="Proteomes" id="UP000662818"/>
    </source>
</evidence>
<dbReference type="InterPro" id="IPR044043">
    <property type="entry name" value="VanA_C_cat"/>
</dbReference>
<proteinExistence type="predicted"/>
<evidence type="ECO:0000256" key="2">
    <source>
        <dbReference type="ARBA" id="ARBA00022723"/>
    </source>
</evidence>
<keyword evidence="3 7" id="KW-0560">Oxidoreductase</keyword>
<feature type="domain" description="Rieske" evidence="6">
    <location>
        <begin position="17"/>
        <end position="118"/>
    </location>
</feature>
<accession>A0A7Y9ZI37</accession>
<dbReference type="Gene3D" id="3.90.380.10">
    <property type="entry name" value="Naphthalene 1,2-dioxygenase Alpha Subunit, Chain A, domain 1"/>
    <property type="match status" value="1"/>
</dbReference>
<gene>
    <name evidence="7" type="ORF">BJ993_002897</name>
    <name evidence="8" type="ORF">CFH99_04895</name>
</gene>
<keyword evidence="5" id="KW-0411">Iron-sulfur</keyword>
<keyword evidence="4" id="KW-0408">Iron</keyword>
<keyword evidence="7" id="KW-0489">Methyltransferase</keyword>
<dbReference type="PROSITE" id="PS51296">
    <property type="entry name" value="RIESKE"/>
    <property type="match status" value="1"/>
</dbReference>
<evidence type="ECO:0000313" key="7">
    <source>
        <dbReference type="EMBL" id="NYI45817.1"/>
    </source>
</evidence>
<evidence type="ECO:0000256" key="5">
    <source>
        <dbReference type="ARBA" id="ARBA00023014"/>
    </source>
</evidence>
<dbReference type="Pfam" id="PF19112">
    <property type="entry name" value="VanA_C"/>
    <property type="match status" value="1"/>
</dbReference>
<dbReference type="EMBL" id="JACBZM010000001">
    <property type="protein sequence ID" value="NYI45817.1"/>
    <property type="molecule type" value="Genomic_DNA"/>
</dbReference>
<dbReference type="RefSeq" id="WP_179649516.1">
    <property type="nucleotide sequence ID" value="NZ_CP022295.1"/>
</dbReference>
<dbReference type="GO" id="GO:0032259">
    <property type="term" value="P:methylation"/>
    <property type="evidence" value="ECO:0007669"/>
    <property type="project" value="UniProtKB-KW"/>
</dbReference>
<keyword evidence="2" id="KW-0479">Metal-binding</keyword>
<dbReference type="Proteomes" id="UP000662818">
    <property type="component" value="Chromosome"/>
</dbReference>
<keyword evidence="1" id="KW-0001">2Fe-2S</keyword>
<keyword evidence="10" id="KW-1185">Reference proteome</keyword>
<evidence type="ECO:0000313" key="8">
    <source>
        <dbReference type="EMBL" id="QSR24953.1"/>
    </source>
</evidence>
<dbReference type="Proteomes" id="UP000562045">
    <property type="component" value="Unassembled WGS sequence"/>
</dbReference>
<dbReference type="GO" id="GO:0008168">
    <property type="term" value="F:methyltransferase activity"/>
    <property type="evidence" value="ECO:0007669"/>
    <property type="project" value="UniProtKB-KW"/>
</dbReference>
<evidence type="ECO:0000259" key="6">
    <source>
        <dbReference type="PROSITE" id="PS51296"/>
    </source>
</evidence>
<evidence type="ECO:0000256" key="3">
    <source>
        <dbReference type="ARBA" id="ARBA00023002"/>
    </source>
</evidence>
<dbReference type="EMBL" id="CP022295">
    <property type="protein sequence ID" value="QSR24953.1"/>
    <property type="molecule type" value="Genomic_DNA"/>
</dbReference>